<sequence>MHMQSRAAAQQQQQQQQQPQARNRRPNQDELGLGVTLSQPPPAHPTPEVAREAKVVGERPGPRFSMGDQKGELPCRIKYLGS</sequence>
<accession>A0AAD9LY34</accession>
<organism evidence="2 3">
    <name type="scientific">Colletotrichum zoysiae</name>
    <dbReference type="NCBI Taxonomy" id="1216348"/>
    <lineage>
        <taxon>Eukaryota</taxon>
        <taxon>Fungi</taxon>
        <taxon>Dikarya</taxon>
        <taxon>Ascomycota</taxon>
        <taxon>Pezizomycotina</taxon>
        <taxon>Sordariomycetes</taxon>
        <taxon>Hypocreomycetidae</taxon>
        <taxon>Glomerellales</taxon>
        <taxon>Glomerellaceae</taxon>
        <taxon>Colletotrichum</taxon>
        <taxon>Colletotrichum graminicola species complex</taxon>
    </lineage>
</organism>
<comment type="caution">
    <text evidence="2">The sequence shown here is derived from an EMBL/GenBank/DDBJ whole genome shotgun (WGS) entry which is preliminary data.</text>
</comment>
<evidence type="ECO:0000256" key="1">
    <source>
        <dbReference type="SAM" id="MobiDB-lite"/>
    </source>
</evidence>
<evidence type="ECO:0000313" key="3">
    <source>
        <dbReference type="Proteomes" id="UP001232148"/>
    </source>
</evidence>
<dbReference type="Proteomes" id="UP001232148">
    <property type="component" value="Unassembled WGS sequence"/>
</dbReference>
<proteinExistence type="predicted"/>
<gene>
    <name evidence="2" type="ORF">LX32DRAFT_643036</name>
</gene>
<protein>
    <submittedName>
        <fullName evidence="2">Uncharacterized protein</fullName>
    </submittedName>
</protein>
<reference evidence="2" key="1">
    <citation type="submission" date="2021-06" db="EMBL/GenBank/DDBJ databases">
        <title>Comparative genomics, transcriptomics and evolutionary studies reveal genomic signatures of adaptation to plant cell wall in hemibiotrophic fungi.</title>
        <authorList>
            <consortium name="DOE Joint Genome Institute"/>
            <person name="Baroncelli R."/>
            <person name="Diaz J.F."/>
            <person name="Benocci T."/>
            <person name="Peng M."/>
            <person name="Battaglia E."/>
            <person name="Haridas S."/>
            <person name="Andreopoulos W."/>
            <person name="Labutti K."/>
            <person name="Pangilinan J."/>
            <person name="Floch G.L."/>
            <person name="Makela M.R."/>
            <person name="Henrissat B."/>
            <person name="Grigoriev I.V."/>
            <person name="Crouch J.A."/>
            <person name="De Vries R.P."/>
            <person name="Sukno S.A."/>
            <person name="Thon M.R."/>
        </authorList>
    </citation>
    <scope>NUCLEOTIDE SEQUENCE</scope>
    <source>
        <strain evidence="2">MAFF235873</strain>
    </source>
</reference>
<feature type="region of interest" description="Disordered" evidence="1">
    <location>
        <begin position="1"/>
        <end position="82"/>
    </location>
</feature>
<evidence type="ECO:0000313" key="2">
    <source>
        <dbReference type="EMBL" id="KAK2025122.1"/>
    </source>
</evidence>
<feature type="compositionally biased region" description="Low complexity" evidence="1">
    <location>
        <begin position="1"/>
        <end position="21"/>
    </location>
</feature>
<name>A0AAD9LY34_9PEZI</name>
<dbReference type="AlphaFoldDB" id="A0AAD9LY34"/>
<dbReference type="EMBL" id="MU842945">
    <property type="protein sequence ID" value="KAK2025122.1"/>
    <property type="molecule type" value="Genomic_DNA"/>
</dbReference>
<keyword evidence="3" id="KW-1185">Reference proteome</keyword>
<feature type="compositionally biased region" description="Basic and acidic residues" evidence="1">
    <location>
        <begin position="49"/>
        <end position="61"/>
    </location>
</feature>